<dbReference type="Pfam" id="PF14076">
    <property type="entry name" value="DUF4258"/>
    <property type="match status" value="1"/>
</dbReference>
<evidence type="ECO:0000313" key="1">
    <source>
        <dbReference type="EMBL" id="KKU64598.1"/>
    </source>
</evidence>
<gene>
    <name evidence="1" type="ORF">UX88_C0011G0015</name>
</gene>
<comment type="caution">
    <text evidence="1">The sequence shown here is derived from an EMBL/GenBank/DDBJ whole genome shotgun (WGS) entry which is preliminary data.</text>
</comment>
<accession>A0A0G1UEQ1</accession>
<proteinExistence type="predicted"/>
<dbReference type="AlphaFoldDB" id="A0A0G1UEQ1"/>
<organism evidence="1 2">
    <name type="scientific">Candidatus Woesebacteria bacterium GW2011_GWC2_47_16</name>
    <dbReference type="NCBI Taxonomy" id="1618590"/>
    <lineage>
        <taxon>Bacteria</taxon>
        <taxon>Candidatus Woeseibacteriota</taxon>
    </lineage>
</organism>
<protein>
    <submittedName>
        <fullName evidence="1">Uncharacterized protein</fullName>
    </submittedName>
</protein>
<name>A0A0G1UEQ1_9BACT</name>
<dbReference type="EMBL" id="LCNW01000011">
    <property type="protein sequence ID" value="KKU64598.1"/>
    <property type="molecule type" value="Genomic_DNA"/>
</dbReference>
<evidence type="ECO:0000313" key="2">
    <source>
        <dbReference type="Proteomes" id="UP000034501"/>
    </source>
</evidence>
<dbReference type="InterPro" id="IPR025354">
    <property type="entry name" value="DUF4258"/>
</dbReference>
<dbReference type="Proteomes" id="UP000034501">
    <property type="component" value="Unassembled WGS sequence"/>
</dbReference>
<reference evidence="1 2" key="1">
    <citation type="journal article" date="2015" name="Nature">
        <title>rRNA introns, odd ribosomes, and small enigmatic genomes across a large radiation of phyla.</title>
        <authorList>
            <person name="Brown C.T."/>
            <person name="Hug L.A."/>
            <person name="Thomas B.C."/>
            <person name="Sharon I."/>
            <person name="Castelle C.J."/>
            <person name="Singh A."/>
            <person name="Wilkins M.J."/>
            <person name="Williams K.H."/>
            <person name="Banfield J.F."/>
        </authorList>
    </citation>
    <scope>NUCLEOTIDE SEQUENCE [LARGE SCALE GENOMIC DNA]</scope>
</reference>
<sequence>MAPTTTKIQATHPTVDIFIYFHPLSNSPSQSSSISIFAKNNPRVKSSKLIYFFLMDKDFGGVIWTKHALDKLNERGISQSDAWATWRNPEQSKKARVPGAWVYYKTYGSQKIEVVAKKNPSTSSGQAGEWVILSVWSRPVYGKQGKIEPFWKFLMRKIFRG</sequence>